<dbReference type="InterPro" id="IPR007041">
    <property type="entry name" value="Arg_succinylTrfase_AstA/AruG"/>
</dbReference>
<gene>
    <name evidence="5" type="ORF">C1N32_06465</name>
    <name evidence="6" type="ORF">DET48_106125</name>
</gene>
<keyword evidence="2 5" id="KW-0808">Transferase</keyword>
<keyword evidence="1" id="KW-0056">Arginine metabolism</keyword>
<dbReference type="OrthoDB" id="21121at2"/>
<keyword evidence="3" id="KW-0012">Acyltransferase</keyword>
<dbReference type="Proteomes" id="UP000248729">
    <property type="component" value="Unassembled WGS sequence"/>
</dbReference>
<evidence type="ECO:0000256" key="4">
    <source>
        <dbReference type="NCBIfam" id="TIGR03244"/>
    </source>
</evidence>
<dbReference type="PANTHER" id="PTHR30420">
    <property type="entry name" value="N-SUCCINYLARGININE DIHYDROLASE"/>
    <property type="match status" value="1"/>
</dbReference>
<accession>A0A2J8I5C7</accession>
<dbReference type="Proteomes" id="UP000236449">
    <property type="component" value="Unassembled WGS sequence"/>
</dbReference>
<dbReference type="GO" id="GO:0006527">
    <property type="term" value="P:L-arginine catabolic process"/>
    <property type="evidence" value="ECO:0007669"/>
    <property type="project" value="UniProtKB-UniRule"/>
</dbReference>
<dbReference type="GeneID" id="94026388"/>
<dbReference type="InterPro" id="IPR017650">
    <property type="entry name" value="Arginine_N-succinylTrfase"/>
</dbReference>
<proteinExistence type="predicted"/>
<sequence length="351" mass="39675">MMVIRPVTRDDKQALLKLATKTGVGFTSLPNNEARLAARIERMIETWEGKAPIHDQGYLFVLEDTESKQVVGISGVEVAIGLTEPWYDFRVGTLVHASKELNVYTQMPTLFLSNDHTGYSELCTLFLDPDYRKDKNGHLLSKSRMLFMSTFEDKFADKLIAEMRGVSDENGNSPFWESLGRHFFSIDFSEADYLTGIGQKAFIAELMPKHPMYVDFLTDEAKAVIAEVHESTLPARKILESEGMRYEGYIDIFDAGPTLEAYTKDLRIVRESETRKVLISDTYHETESTLLVGNLDYRNYRAIIGCQPCTETEITLSPAQAEILNVANGDLIRVAPLFAKEECREELAQSE</sequence>
<dbReference type="GO" id="GO:0008791">
    <property type="term" value="F:arginine N-succinyltransferase activity"/>
    <property type="evidence" value="ECO:0007669"/>
    <property type="project" value="UniProtKB-UniRule"/>
</dbReference>
<evidence type="ECO:0000256" key="2">
    <source>
        <dbReference type="ARBA" id="ARBA00022679"/>
    </source>
</evidence>
<organism evidence="5 7">
    <name type="scientific">Vibrio diazotrophicus</name>
    <dbReference type="NCBI Taxonomy" id="685"/>
    <lineage>
        <taxon>Bacteria</taxon>
        <taxon>Pseudomonadati</taxon>
        <taxon>Pseudomonadota</taxon>
        <taxon>Gammaproteobacteria</taxon>
        <taxon>Vibrionales</taxon>
        <taxon>Vibrionaceae</taxon>
        <taxon>Vibrio</taxon>
    </lineage>
</organism>
<dbReference type="EMBL" id="QLTR01000006">
    <property type="protein sequence ID" value="RAS66345.1"/>
    <property type="molecule type" value="Genomic_DNA"/>
</dbReference>
<protein>
    <recommendedName>
        <fullName evidence="4">Arginine N-succinyltransferase</fullName>
        <ecNumber evidence="4">2.3.1.109</ecNumber>
    </recommendedName>
</protein>
<dbReference type="EC" id="2.3.1.109" evidence="4"/>
<evidence type="ECO:0000313" key="6">
    <source>
        <dbReference type="EMBL" id="RAS66345.1"/>
    </source>
</evidence>
<dbReference type="NCBIfam" id="NF007770">
    <property type="entry name" value="PRK10456.1"/>
    <property type="match status" value="1"/>
</dbReference>
<name>A0A2J8I5C7_VIBDI</name>
<evidence type="ECO:0000256" key="3">
    <source>
        <dbReference type="ARBA" id="ARBA00023315"/>
    </source>
</evidence>
<evidence type="ECO:0000313" key="7">
    <source>
        <dbReference type="Proteomes" id="UP000236449"/>
    </source>
</evidence>
<dbReference type="SUPFAM" id="SSF55729">
    <property type="entry name" value="Acyl-CoA N-acyltransferases (Nat)"/>
    <property type="match status" value="1"/>
</dbReference>
<reference evidence="5 7" key="1">
    <citation type="submission" date="2018-01" db="EMBL/GenBank/DDBJ databases">
        <title>Draft genome sequences of six Vibrio diazotrophicus strains isolated from deep-sea sediments of the Baltic Sea.</title>
        <authorList>
            <person name="Castillo D."/>
            <person name="Vandieken V."/>
            <person name="Chiang O."/>
            <person name="Middelboe M."/>
        </authorList>
    </citation>
    <scope>NUCLEOTIDE SEQUENCE [LARGE SCALE GENOMIC DNA]</scope>
    <source>
        <strain evidence="5 7">60.27F</strain>
    </source>
</reference>
<dbReference type="NCBIfam" id="TIGR03244">
    <property type="entry name" value="arg_catab_AstA"/>
    <property type="match status" value="1"/>
</dbReference>
<dbReference type="NCBIfam" id="TIGR03243">
    <property type="entry name" value="arg_catab_AOST"/>
    <property type="match status" value="1"/>
</dbReference>
<dbReference type="EMBL" id="POSK01000003">
    <property type="protein sequence ID" value="PNI05737.1"/>
    <property type="molecule type" value="Genomic_DNA"/>
</dbReference>
<dbReference type="RefSeq" id="WP_042481302.1">
    <property type="nucleotide sequence ID" value="NZ_CBCRWT010000080.1"/>
</dbReference>
<dbReference type="AlphaFoldDB" id="A0A2J8I5C7"/>
<dbReference type="Gene3D" id="2.40.40.20">
    <property type="match status" value="1"/>
</dbReference>
<evidence type="ECO:0000256" key="1">
    <source>
        <dbReference type="ARBA" id="ARBA00022503"/>
    </source>
</evidence>
<dbReference type="Pfam" id="PF04958">
    <property type="entry name" value="AstA"/>
    <property type="match status" value="1"/>
</dbReference>
<comment type="caution">
    <text evidence="5">The sequence shown here is derived from an EMBL/GenBank/DDBJ whole genome shotgun (WGS) entry which is preliminary data.</text>
</comment>
<evidence type="ECO:0000313" key="5">
    <source>
        <dbReference type="EMBL" id="PNI05737.1"/>
    </source>
</evidence>
<reference evidence="6 8" key="2">
    <citation type="submission" date="2018-06" db="EMBL/GenBank/DDBJ databases">
        <title>Freshwater and sediment microbial communities from various areas in North America, analyzing microbe dynamics in response to fracking.</title>
        <authorList>
            <person name="Lamendella R."/>
        </authorList>
    </citation>
    <scope>NUCLEOTIDE SEQUENCE [LARGE SCALE GENOMIC DNA]</scope>
    <source>
        <strain evidence="6 8">99A</strain>
    </source>
</reference>
<dbReference type="InterPro" id="IPR016181">
    <property type="entry name" value="Acyl_CoA_acyltransferase"/>
</dbReference>
<evidence type="ECO:0000313" key="8">
    <source>
        <dbReference type="Proteomes" id="UP000248729"/>
    </source>
</evidence>
<dbReference type="PANTHER" id="PTHR30420:SF1">
    <property type="entry name" value="ARGININE N-SUCCINYLTRANSFERASE"/>
    <property type="match status" value="1"/>
</dbReference>